<proteinExistence type="predicted"/>
<keyword evidence="3" id="KW-1185">Reference proteome</keyword>
<dbReference type="EMBL" id="CP045226">
    <property type="protein sequence ID" value="QFS45841.1"/>
    <property type="molecule type" value="Genomic_DNA"/>
</dbReference>
<dbReference type="KEGG" id="nsh:GXM_03320"/>
<reference evidence="2 3" key="1">
    <citation type="submission" date="2019-10" db="EMBL/GenBank/DDBJ databases">
        <title>Genomic and transcriptomic insights into the perfect genentic adaptation of a filamentous nitrogen-fixing cyanobacterium to rice fields.</title>
        <authorList>
            <person name="Chen Z."/>
        </authorList>
    </citation>
    <scope>NUCLEOTIDE SEQUENCE [LARGE SCALE GENOMIC DNA]</scope>
    <source>
        <strain evidence="2">CCNUC1</strain>
    </source>
</reference>
<dbReference type="Proteomes" id="UP000326678">
    <property type="component" value="Chromosome Gxm1"/>
</dbReference>
<name>A0A5P8VZS4_9NOSO</name>
<feature type="region of interest" description="Disordered" evidence="1">
    <location>
        <begin position="1"/>
        <end position="21"/>
    </location>
</feature>
<sequence>MLRQRLKEANKPDNDKNNKAGEDKFIFPLFFGILFQKKIKFRDFSISRLN</sequence>
<organism evidence="2 3">
    <name type="scientific">Nostoc sphaeroides CCNUC1</name>
    <dbReference type="NCBI Taxonomy" id="2653204"/>
    <lineage>
        <taxon>Bacteria</taxon>
        <taxon>Bacillati</taxon>
        <taxon>Cyanobacteriota</taxon>
        <taxon>Cyanophyceae</taxon>
        <taxon>Nostocales</taxon>
        <taxon>Nostocaceae</taxon>
        <taxon>Nostoc</taxon>
    </lineage>
</organism>
<evidence type="ECO:0000313" key="2">
    <source>
        <dbReference type="EMBL" id="QFS45841.1"/>
    </source>
</evidence>
<gene>
    <name evidence="2" type="ORF">GXM_03320</name>
</gene>
<evidence type="ECO:0000256" key="1">
    <source>
        <dbReference type="SAM" id="MobiDB-lite"/>
    </source>
</evidence>
<accession>A0A5P8VZS4</accession>
<dbReference type="AlphaFoldDB" id="A0A5P8VZS4"/>
<protein>
    <submittedName>
        <fullName evidence="2">Uncharacterized protein</fullName>
    </submittedName>
</protein>
<evidence type="ECO:0000313" key="3">
    <source>
        <dbReference type="Proteomes" id="UP000326678"/>
    </source>
</evidence>